<dbReference type="RefSeq" id="WP_315650149.1">
    <property type="nucleotide sequence ID" value="NZ_JAVXZY010000003.1"/>
</dbReference>
<organism evidence="3 4">
    <name type="scientific">Roseateles aquae</name>
    <dbReference type="NCBI Taxonomy" id="3077235"/>
    <lineage>
        <taxon>Bacteria</taxon>
        <taxon>Pseudomonadati</taxon>
        <taxon>Pseudomonadota</taxon>
        <taxon>Betaproteobacteria</taxon>
        <taxon>Burkholderiales</taxon>
        <taxon>Sphaerotilaceae</taxon>
        <taxon>Roseateles</taxon>
    </lineage>
</organism>
<accession>A0ABU3PAI5</accession>
<proteinExistence type="predicted"/>
<comment type="caution">
    <text evidence="3">The sequence shown here is derived from an EMBL/GenBank/DDBJ whole genome shotgun (WGS) entry which is preliminary data.</text>
</comment>
<dbReference type="PANTHER" id="PTHR11820">
    <property type="entry name" value="ACYLPYRUVASE"/>
    <property type="match status" value="1"/>
</dbReference>
<dbReference type="Gene3D" id="3.90.850.10">
    <property type="entry name" value="Fumarylacetoacetase-like, C-terminal domain"/>
    <property type="match status" value="1"/>
</dbReference>
<evidence type="ECO:0000259" key="2">
    <source>
        <dbReference type="Pfam" id="PF01557"/>
    </source>
</evidence>
<dbReference type="PANTHER" id="PTHR11820:SF114">
    <property type="entry name" value="4-HYDROXYPHENYLACETATE CATABOLISM PROTEIN"/>
    <property type="match status" value="1"/>
</dbReference>
<dbReference type="Pfam" id="PF01557">
    <property type="entry name" value="FAA_hydrolase"/>
    <property type="match status" value="1"/>
</dbReference>
<dbReference type="SUPFAM" id="SSF56529">
    <property type="entry name" value="FAH"/>
    <property type="match status" value="1"/>
</dbReference>
<evidence type="ECO:0000313" key="3">
    <source>
        <dbReference type="EMBL" id="MDT8999589.1"/>
    </source>
</evidence>
<evidence type="ECO:0000256" key="1">
    <source>
        <dbReference type="ARBA" id="ARBA00022723"/>
    </source>
</evidence>
<reference evidence="3" key="1">
    <citation type="submission" date="2023-09" db="EMBL/GenBank/DDBJ databases">
        <title>Paucibacter sp. APW11 Genome sequencing and assembly.</title>
        <authorList>
            <person name="Kim I."/>
        </authorList>
    </citation>
    <scope>NUCLEOTIDE SEQUENCE</scope>
    <source>
        <strain evidence="3">APW11</strain>
    </source>
</reference>
<gene>
    <name evidence="3" type="ORF">RQP53_09960</name>
</gene>
<dbReference type="NCBIfam" id="TIGR02303">
    <property type="entry name" value="HpaG-C-term"/>
    <property type="match status" value="1"/>
</dbReference>
<dbReference type="GO" id="GO:0016787">
    <property type="term" value="F:hydrolase activity"/>
    <property type="evidence" value="ECO:0007669"/>
    <property type="project" value="UniProtKB-KW"/>
</dbReference>
<dbReference type="InterPro" id="IPR011234">
    <property type="entry name" value="Fumarylacetoacetase-like_C"/>
</dbReference>
<protein>
    <submittedName>
        <fullName evidence="3">Fumarylacetoacetate hydrolase family protein</fullName>
    </submittedName>
</protein>
<dbReference type="InterPro" id="IPR036663">
    <property type="entry name" value="Fumarylacetoacetase_C_sf"/>
</dbReference>
<name>A0ABU3PAI5_9BURK</name>
<feature type="domain" description="Fumarylacetoacetase-like C-terminal" evidence="2">
    <location>
        <begin position="64"/>
        <end position="261"/>
    </location>
</feature>
<dbReference type="InterPro" id="IPR012684">
    <property type="entry name" value="HPA_isomer/decarb_C"/>
</dbReference>
<dbReference type="EMBL" id="JAVXZY010000003">
    <property type="protein sequence ID" value="MDT8999589.1"/>
    <property type="molecule type" value="Genomic_DNA"/>
</dbReference>
<keyword evidence="4" id="KW-1185">Reference proteome</keyword>
<evidence type="ECO:0000313" key="4">
    <source>
        <dbReference type="Proteomes" id="UP001246372"/>
    </source>
</evidence>
<sequence length="266" mass="29139">MSGIASLRPLAEGARGWVRWQGRVHEVRPHPAGVQLLGGQVLHEGEFDWLPALPPLQGRRARSCFALGLNYADHARELDFKPPSEPLLFLKGANTLCGHRGQTPRPPGARHMHYECELVAVIGREARRVSRAQALDHVAGYTIANDYAVRDYLENFYRPNLRVKNRDACTPIGPWLVPAAQIGDPQGLSLRSWVNGELKQSGSTRDMVFGVAELIEYLSGFMTLSPGDLILTGTPDGVVDCPVGSEVVCEIDGLGRLHNTIIEGQP</sequence>
<keyword evidence="3" id="KW-0378">Hydrolase</keyword>
<keyword evidence="1" id="KW-0479">Metal-binding</keyword>
<dbReference type="Proteomes" id="UP001246372">
    <property type="component" value="Unassembled WGS sequence"/>
</dbReference>